<evidence type="ECO:0000256" key="7">
    <source>
        <dbReference type="ARBA" id="ARBA00023136"/>
    </source>
</evidence>
<keyword evidence="5 8" id="KW-0812">Transmembrane</keyword>
<dbReference type="CDD" id="cd06550">
    <property type="entry name" value="TM_ABC_iron-siderophores_like"/>
    <property type="match status" value="1"/>
</dbReference>
<keyword evidence="4" id="KW-1003">Cell membrane</keyword>
<feature type="transmembrane region" description="Helical" evidence="8">
    <location>
        <begin position="298"/>
        <end position="317"/>
    </location>
</feature>
<dbReference type="PATRIC" id="fig|1445510.3.peg.5486"/>
<name>A0A0C5VW45_9GAMM</name>
<dbReference type="RefSeq" id="WP_044619264.1">
    <property type="nucleotide sequence ID" value="NZ_CP007142.1"/>
</dbReference>
<dbReference type="GO" id="GO:0033214">
    <property type="term" value="P:siderophore-iron import into cell"/>
    <property type="evidence" value="ECO:0007669"/>
    <property type="project" value="TreeGrafter"/>
</dbReference>
<dbReference type="GO" id="GO:0022857">
    <property type="term" value="F:transmembrane transporter activity"/>
    <property type="evidence" value="ECO:0007669"/>
    <property type="project" value="InterPro"/>
</dbReference>
<dbReference type="PANTHER" id="PTHR30472:SF37">
    <property type="entry name" value="FE(3+) DICITRATE TRANSPORT SYSTEM PERMEASE PROTEIN FECD-RELATED"/>
    <property type="match status" value="1"/>
</dbReference>
<feature type="transmembrane region" description="Helical" evidence="8">
    <location>
        <begin position="112"/>
        <end position="132"/>
    </location>
</feature>
<feature type="transmembrane region" description="Helical" evidence="8">
    <location>
        <begin position="215"/>
        <end position="234"/>
    </location>
</feature>
<protein>
    <submittedName>
        <fullName evidence="9">ABC-type Fe3+-siderophore transport system, permease component</fullName>
    </submittedName>
</protein>
<gene>
    <name evidence="9" type="ORF">YC6258_05520</name>
</gene>
<dbReference type="HOGENOM" id="CLU_013016_1_1_6"/>
<proteinExistence type="inferred from homology"/>
<evidence type="ECO:0000256" key="5">
    <source>
        <dbReference type="ARBA" id="ARBA00022692"/>
    </source>
</evidence>
<evidence type="ECO:0000256" key="6">
    <source>
        <dbReference type="ARBA" id="ARBA00022989"/>
    </source>
</evidence>
<dbReference type="AlphaFoldDB" id="A0A0C5VW45"/>
<dbReference type="Gene3D" id="1.10.3470.10">
    <property type="entry name" value="ABC transporter involved in vitamin B12 uptake, BtuC"/>
    <property type="match status" value="1"/>
</dbReference>
<dbReference type="Pfam" id="PF01032">
    <property type="entry name" value="FecCD"/>
    <property type="match status" value="1"/>
</dbReference>
<dbReference type="KEGG" id="gsn:YC6258_05520"/>
<dbReference type="InterPro" id="IPR037294">
    <property type="entry name" value="ABC_BtuC-like"/>
</dbReference>
<dbReference type="NCBIfam" id="NF007299">
    <property type="entry name" value="PRK09777.1"/>
    <property type="match status" value="1"/>
</dbReference>
<keyword evidence="7 8" id="KW-0472">Membrane</keyword>
<organism evidence="9 10">
    <name type="scientific">Gynuella sunshinyii YC6258</name>
    <dbReference type="NCBI Taxonomy" id="1445510"/>
    <lineage>
        <taxon>Bacteria</taxon>
        <taxon>Pseudomonadati</taxon>
        <taxon>Pseudomonadota</taxon>
        <taxon>Gammaproteobacteria</taxon>
        <taxon>Oceanospirillales</taxon>
        <taxon>Saccharospirillaceae</taxon>
        <taxon>Gynuella</taxon>
    </lineage>
</organism>
<evidence type="ECO:0000256" key="1">
    <source>
        <dbReference type="ARBA" id="ARBA00004651"/>
    </source>
</evidence>
<reference evidence="9 10" key="1">
    <citation type="submission" date="2014-01" db="EMBL/GenBank/DDBJ databases">
        <title>Full genme sequencing of cellulolytic bacterium Gynuella sunshinyii YC6258T gen. nov., sp. nov.</title>
        <authorList>
            <person name="Khan H."/>
            <person name="Chung E.J."/>
            <person name="Chung Y.R."/>
        </authorList>
    </citation>
    <scope>NUCLEOTIDE SEQUENCE [LARGE SCALE GENOMIC DNA]</scope>
    <source>
        <strain evidence="9 10">YC6258</strain>
    </source>
</reference>
<evidence type="ECO:0000313" key="10">
    <source>
        <dbReference type="Proteomes" id="UP000032266"/>
    </source>
</evidence>
<evidence type="ECO:0000313" key="9">
    <source>
        <dbReference type="EMBL" id="AJQ97548.1"/>
    </source>
</evidence>
<sequence length="320" mass="34026">MNIAVFRLLTLALLVLLMMLLNLALGAVNLSWIQLWDGLHRESEYFFTVHEYRLPRIFLALAAGAMLALAGTLVQGVIRNPLASPDILGVSQGAGLAAVVMMTLWPQLSVMWLPWVALSGGFLAAGLLWLICGHKTPPVKFAITGVALAACCSSVIDFLMLTRPMEINNALLWLTGSLWGRGWSQLALVAPWLVLLVPAVWLAHRLNLIGLGDDNAVGLGVNVALVRGLALAIAVGLTSAAVSVCGPISFLGLVAPHLARQLTGGRHQQLIPAAILTGALLLLVADLAARMVDPPIELPAGIMTAIIGAPYFLWLLFKAK</sequence>
<evidence type="ECO:0000256" key="4">
    <source>
        <dbReference type="ARBA" id="ARBA00022475"/>
    </source>
</evidence>
<feature type="transmembrane region" description="Helical" evidence="8">
    <location>
        <begin position="270"/>
        <end position="292"/>
    </location>
</feature>
<dbReference type="EMBL" id="CP007142">
    <property type="protein sequence ID" value="AJQ97548.1"/>
    <property type="molecule type" value="Genomic_DNA"/>
</dbReference>
<dbReference type="Proteomes" id="UP000032266">
    <property type="component" value="Chromosome"/>
</dbReference>
<dbReference type="SUPFAM" id="SSF81345">
    <property type="entry name" value="ABC transporter involved in vitamin B12 uptake, BtuC"/>
    <property type="match status" value="1"/>
</dbReference>
<dbReference type="STRING" id="1445510.YC6258_05520"/>
<accession>A0A0C5VW45</accession>
<keyword evidence="10" id="KW-1185">Reference proteome</keyword>
<evidence type="ECO:0000256" key="3">
    <source>
        <dbReference type="ARBA" id="ARBA00022448"/>
    </source>
</evidence>
<keyword evidence="3" id="KW-0813">Transport</keyword>
<feature type="transmembrane region" description="Helical" evidence="8">
    <location>
        <begin position="57"/>
        <end position="78"/>
    </location>
</feature>
<evidence type="ECO:0000256" key="2">
    <source>
        <dbReference type="ARBA" id="ARBA00007935"/>
    </source>
</evidence>
<comment type="subcellular location">
    <subcellularLocation>
        <location evidence="1">Cell membrane</location>
        <topology evidence="1">Multi-pass membrane protein</topology>
    </subcellularLocation>
</comment>
<feature type="transmembrane region" description="Helical" evidence="8">
    <location>
        <begin position="182"/>
        <end position="203"/>
    </location>
</feature>
<feature type="transmembrane region" description="Helical" evidence="8">
    <location>
        <begin position="87"/>
        <end position="106"/>
    </location>
</feature>
<keyword evidence="6 8" id="KW-1133">Transmembrane helix</keyword>
<dbReference type="GO" id="GO:0005886">
    <property type="term" value="C:plasma membrane"/>
    <property type="evidence" value="ECO:0007669"/>
    <property type="project" value="UniProtKB-SubCell"/>
</dbReference>
<dbReference type="FunFam" id="1.10.3470.10:FF:000001">
    <property type="entry name" value="Vitamin B12 ABC transporter permease BtuC"/>
    <property type="match status" value="1"/>
</dbReference>
<dbReference type="PANTHER" id="PTHR30472">
    <property type="entry name" value="FERRIC ENTEROBACTIN TRANSPORT SYSTEM PERMEASE PROTEIN"/>
    <property type="match status" value="1"/>
</dbReference>
<feature type="transmembrane region" description="Helical" evidence="8">
    <location>
        <begin position="139"/>
        <end position="162"/>
    </location>
</feature>
<dbReference type="InterPro" id="IPR000522">
    <property type="entry name" value="ABC_transptr_permease_BtuC"/>
</dbReference>
<feature type="transmembrane region" description="Helical" evidence="8">
    <location>
        <begin position="240"/>
        <end position="258"/>
    </location>
</feature>
<comment type="similarity">
    <text evidence="2">Belongs to the binding-protein-dependent transport system permease family. FecCD subfamily.</text>
</comment>
<dbReference type="OrthoDB" id="9055647at2"/>
<evidence type="ECO:0000256" key="8">
    <source>
        <dbReference type="SAM" id="Phobius"/>
    </source>
</evidence>